<organism evidence="3 4">
    <name type="scientific">Corchorus olitorius</name>
    <dbReference type="NCBI Taxonomy" id="93759"/>
    <lineage>
        <taxon>Eukaryota</taxon>
        <taxon>Viridiplantae</taxon>
        <taxon>Streptophyta</taxon>
        <taxon>Embryophyta</taxon>
        <taxon>Tracheophyta</taxon>
        <taxon>Spermatophyta</taxon>
        <taxon>Magnoliopsida</taxon>
        <taxon>eudicotyledons</taxon>
        <taxon>Gunneridae</taxon>
        <taxon>Pentapetalae</taxon>
        <taxon>rosids</taxon>
        <taxon>malvids</taxon>
        <taxon>Malvales</taxon>
        <taxon>Malvaceae</taxon>
        <taxon>Grewioideae</taxon>
        <taxon>Apeibeae</taxon>
        <taxon>Corchorus</taxon>
    </lineage>
</organism>
<dbReference type="InterPro" id="IPR052929">
    <property type="entry name" value="RNase_H-like_EbsB-rel"/>
</dbReference>
<evidence type="ECO:0000259" key="1">
    <source>
        <dbReference type="Pfam" id="PF13456"/>
    </source>
</evidence>
<dbReference type="Proteomes" id="UP000187203">
    <property type="component" value="Unassembled WGS sequence"/>
</dbReference>
<proteinExistence type="predicted"/>
<evidence type="ECO:0000259" key="2">
    <source>
        <dbReference type="Pfam" id="PF13966"/>
    </source>
</evidence>
<dbReference type="EMBL" id="AWUE01022834">
    <property type="protein sequence ID" value="OMO55834.1"/>
    <property type="molecule type" value="Genomic_DNA"/>
</dbReference>
<gene>
    <name evidence="3" type="ORF">COLO4_35856</name>
</gene>
<feature type="domain" description="RNase H type-1" evidence="1">
    <location>
        <begin position="228"/>
        <end position="281"/>
    </location>
</feature>
<dbReference type="GO" id="GO:0004523">
    <property type="term" value="F:RNA-DNA hybrid ribonuclease activity"/>
    <property type="evidence" value="ECO:0007669"/>
    <property type="project" value="InterPro"/>
</dbReference>
<accession>A0A1R3GCL0</accession>
<dbReference type="InterPro" id="IPR026960">
    <property type="entry name" value="RVT-Znf"/>
</dbReference>
<dbReference type="SUPFAM" id="SSF53098">
    <property type="entry name" value="Ribonuclease H-like"/>
    <property type="match status" value="1"/>
</dbReference>
<dbReference type="OrthoDB" id="1002691at2759"/>
<name>A0A1R3GCL0_9ROSI</name>
<dbReference type="PANTHER" id="PTHR47074:SF61">
    <property type="entry name" value="RNASE H TYPE-1 DOMAIN-CONTAINING PROTEIN"/>
    <property type="match status" value="1"/>
</dbReference>
<keyword evidence="4" id="KW-1185">Reference proteome</keyword>
<evidence type="ECO:0000313" key="4">
    <source>
        <dbReference type="Proteomes" id="UP000187203"/>
    </source>
</evidence>
<dbReference type="GO" id="GO:0003676">
    <property type="term" value="F:nucleic acid binding"/>
    <property type="evidence" value="ECO:0007669"/>
    <property type="project" value="InterPro"/>
</dbReference>
<dbReference type="InterPro" id="IPR036397">
    <property type="entry name" value="RNaseH_sf"/>
</dbReference>
<dbReference type="Pfam" id="PF13456">
    <property type="entry name" value="RVT_3"/>
    <property type="match status" value="1"/>
</dbReference>
<evidence type="ECO:0000313" key="3">
    <source>
        <dbReference type="EMBL" id="OMO55834.1"/>
    </source>
</evidence>
<feature type="domain" description="Reverse transcriptase zinc-binding" evidence="2">
    <location>
        <begin position="51"/>
        <end position="119"/>
    </location>
</feature>
<dbReference type="AlphaFoldDB" id="A0A1R3GCL0"/>
<dbReference type="Pfam" id="PF13966">
    <property type="entry name" value="zf-RVT"/>
    <property type="match status" value="1"/>
</dbReference>
<comment type="caution">
    <text evidence="3">The sequence shown here is derived from an EMBL/GenBank/DDBJ whole genome shotgun (WGS) entry which is preliminary data.</text>
</comment>
<evidence type="ECO:0008006" key="5">
    <source>
        <dbReference type="Google" id="ProtNLM"/>
    </source>
</evidence>
<dbReference type="CDD" id="cd06222">
    <property type="entry name" value="RNase_H_like"/>
    <property type="match status" value="1"/>
</dbReference>
<dbReference type="InterPro" id="IPR044730">
    <property type="entry name" value="RNase_H-like_dom_plant"/>
</dbReference>
<dbReference type="STRING" id="93759.A0A1R3GCL0"/>
<dbReference type="PANTHER" id="PTHR47074">
    <property type="entry name" value="BNAC02G40300D PROTEIN"/>
    <property type="match status" value="1"/>
</dbReference>
<reference evidence="4" key="1">
    <citation type="submission" date="2013-09" db="EMBL/GenBank/DDBJ databases">
        <title>Corchorus olitorius genome sequencing.</title>
        <authorList>
            <person name="Alam M."/>
            <person name="Haque M.S."/>
            <person name="Islam M.S."/>
            <person name="Emdad E.M."/>
            <person name="Islam M.M."/>
            <person name="Ahmed B."/>
            <person name="Halim A."/>
            <person name="Hossen Q.M.M."/>
            <person name="Hossain M.Z."/>
            <person name="Ahmed R."/>
            <person name="Khan M.M."/>
            <person name="Islam R."/>
            <person name="Rashid M.M."/>
            <person name="Khan S.A."/>
            <person name="Rahman M.S."/>
            <person name="Alam M."/>
            <person name="Yahiya A.S."/>
            <person name="Khan M.S."/>
            <person name="Azam M.S."/>
            <person name="Haque T."/>
            <person name="Lashkar M.Z.H."/>
            <person name="Akhand A.I."/>
            <person name="Morshed G."/>
            <person name="Roy S."/>
            <person name="Uddin K.S."/>
            <person name="Rabeya T."/>
            <person name="Hossain A.S."/>
            <person name="Chowdhury A."/>
            <person name="Snigdha A.R."/>
            <person name="Mortoza M.S."/>
            <person name="Matin S.A."/>
            <person name="Hoque S.M.E."/>
            <person name="Islam M.K."/>
            <person name="Roy D.K."/>
            <person name="Haider R."/>
            <person name="Moosa M.M."/>
            <person name="Elias S.M."/>
            <person name="Hasan A.M."/>
            <person name="Jahan S."/>
            <person name="Shafiuddin M."/>
            <person name="Mahmood N."/>
            <person name="Shommy N.S."/>
        </authorList>
    </citation>
    <scope>NUCLEOTIDE SEQUENCE [LARGE SCALE GENOMIC DNA]</scope>
    <source>
        <strain evidence="4">cv. O-4</strain>
    </source>
</reference>
<sequence length="290" mass="33321">MPISFRGGQDKLIWPADRNGEYTVKIGYIVGKSLESKIVQKSPSSSHIVADTTWRKIWSMKVPKKIRNFFWRVCSNSIPTNHLLWRRKLKRTPYCPFCDSSNETPEHMLLLCPWTKCVWFGIDLGYRFNREAITTVYEWYGNIVSDKCSKSEKDSINIMIGYTCWNLWKERCRAVFEHSEPNPNRILEQIRRGVAESMEILKVEKAVNNIQQRGQKWEPPEEGWLKLNCDGAFKDGTEDCGIGAVIRDADAKVIAGLNKSVNTNSSIMAEALAVREGLELAEYENSKAYN</sequence>
<dbReference type="InterPro" id="IPR002156">
    <property type="entry name" value="RNaseH_domain"/>
</dbReference>
<protein>
    <recommendedName>
        <fullName evidence="5">Reverse transcriptase zinc-binding domain-containing protein</fullName>
    </recommendedName>
</protein>
<dbReference type="InterPro" id="IPR012337">
    <property type="entry name" value="RNaseH-like_sf"/>
</dbReference>
<dbReference type="Gene3D" id="3.30.420.10">
    <property type="entry name" value="Ribonuclease H-like superfamily/Ribonuclease H"/>
    <property type="match status" value="1"/>
</dbReference>